<dbReference type="PANTHER" id="PTHR30136:SF24">
    <property type="entry name" value="HTH-TYPE TRANSCRIPTIONAL REPRESSOR ALLR"/>
    <property type="match status" value="1"/>
</dbReference>
<proteinExistence type="predicted"/>
<keyword evidence="1" id="KW-0805">Transcription regulation</keyword>
<feature type="domain" description="HTH iclR-type" evidence="4">
    <location>
        <begin position="3"/>
        <end position="66"/>
    </location>
</feature>
<dbReference type="Gene3D" id="3.30.450.40">
    <property type="match status" value="1"/>
</dbReference>
<dbReference type="PROSITE" id="PS51078">
    <property type="entry name" value="ICLR_ED"/>
    <property type="match status" value="1"/>
</dbReference>
<protein>
    <recommendedName>
        <fullName evidence="8">IclR family transcriptional regulator</fullName>
    </recommendedName>
</protein>
<organism evidence="6 7">
    <name type="scientific">Sporolactobacillus inulinus CASD</name>
    <dbReference type="NCBI Taxonomy" id="1069536"/>
    <lineage>
        <taxon>Bacteria</taxon>
        <taxon>Bacillati</taxon>
        <taxon>Bacillota</taxon>
        <taxon>Bacilli</taxon>
        <taxon>Bacillales</taxon>
        <taxon>Sporolactobacillaceae</taxon>
        <taxon>Sporolactobacillus</taxon>
    </lineage>
</organism>
<keyword evidence="7" id="KW-1185">Reference proteome</keyword>
<dbReference type="InterPro" id="IPR036390">
    <property type="entry name" value="WH_DNA-bd_sf"/>
</dbReference>
<dbReference type="InterPro" id="IPR036388">
    <property type="entry name" value="WH-like_DNA-bd_sf"/>
</dbReference>
<dbReference type="SUPFAM" id="SSF46785">
    <property type="entry name" value="Winged helix' DNA-binding domain"/>
    <property type="match status" value="1"/>
</dbReference>
<evidence type="ECO:0000256" key="3">
    <source>
        <dbReference type="ARBA" id="ARBA00023163"/>
    </source>
</evidence>
<evidence type="ECO:0000313" key="6">
    <source>
        <dbReference type="EMBL" id="KLI03899.1"/>
    </source>
</evidence>
<evidence type="ECO:0000256" key="1">
    <source>
        <dbReference type="ARBA" id="ARBA00023015"/>
    </source>
</evidence>
<dbReference type="Pfam" id="PF01614">
    <property type="entry name" value="IclR_C"/>
    <property type="match status" value="1"/>
</dbReference>
<dbReference type="STRING" id="1069536.SINU_00285"/>
<dbReference type="RefSeq" id="WP_010027128.1">
    <property type="nucleotide sequence ID" value="NZ_AFVQ02000005.1"/>
</dbReference>
<dbReference type="Gene3D" id="1.10.10.10">
    <property type="entry name" value="Winged helix-like DNA-binding domain superfamily/Winged helix DNA-binding domain"/>
    <property type="match status" value="1"/>
</dbReference>
<feature type="domain" description="IclR-ED" evidence="5">
    <location>
        <begin position="67"/>
        <end position="250"/>
    </location>
</feature>
<evidence type="ECO:0000313" key="7">
    <source>
        <dbReference type="Proteomes" id="UP000035553"/>
    </source>
</evidence>
<dbReference type="GO" id="GO:0003700">
    <property type="term" value="F:DNA-binding transcription factor activity"/>
    <property type="evidence" value="ECO:0007669"/>
    <property type="project" value="TreeGrafter"/>
</dbReference>
<dbReference type="InterPro" id="IPR014757">
    <property type="entry name" value="Tscrpt_reg_IclR_C"/>
</dbReference>
<dbReference type="InterPro" id="IPR050707">
    <property type="entry name" value="HTH_MetabolicPath_Reg"/>
</dbReference>
<evidence type="ECO:0000259" key="5">
    <source>
        <dbReference type="PROSITE" id="PS51078"/>
    </source>
</evidence>
<dbReference type="SUPFAM" id="SSF55781">
    <property type="entry name" value="GAF domain-like"/>
    <property type="match status" value="1"/>
</dbReference>
<dbReference type="PROSITE" id="PS51077">
    <property type="entry name" value="HTH_ICLR"/>
    <property type="match status" value="1"/>
</dbReference>
<keyword evidence="2" id="KW-0238">DNA-binding</keyword>
<dbReference type="SMART" id="SM00346">
    <property type="entry name" value="HTH_ICLR"/>
    <property type="match status" value="1"/>
</dbReference>
<evidence type="ECO:0000259" key="4">
    <source>
        <dbReference type="PROSITE" id="PS51077"/>
    </source>
</evidence>
<dbReference type="EMBL" id="AFVQ02000005">
    <property type="protein sequence ID" value="KLI03899.1"/>
    <property type="molecule type" value="Genomic_DNA"/>
</dbReference>
<dbReference type="GO" id="GO:0003677">
    <property type="term" value="F:DNA binding"/>
    <property type="evidence" value="ECO:0007669"/>
    <property type="project" value="UniProtKB-KW"/>
</dbReference>
<accession>A0A0U1QT04</accession>
<dbReference type="PANTHER" id="PTHR30136">
    <property type="entry name" value="HELIX-TURN-HELIX TRANSCRIPTIONAL REGULATOR, ICLR FAMILY"/>
    <property type="match status" value="1"/>
</dbReference>
<comment type="caution">
    <text evidence="6">The sequence shown here is derived from an EMBL/GenBank/DDBJ whole genome shotgun (WGS) entry which is preliminary data.</text>
</comment>
<gene>
    <name evidence="6" type="ORF">SINU_00285</name>
</gene>
<dbReference type="AlphaFoldDB" id="A0A0U1QT04"/>
<evidence type="ECO:0008006" key="8">
    <source>
        <dbReference type="Google" id="ProtNLM"/>
    </source>
</evidence>
<dbReference type="InterPro" id="IPR029016">
    <property type="entry name" value="GAF-like_dom_sf"/>
</dbReference>
<dbReference type="GO" id="GO:0045892">
    <property type="term" value="P:negative regulation of DNA-templated transcription"/>
    <property type="evidence" value="ECO:0007669"/>
    <property type="project" value="TreeGrafter"/>
</dbReference>
<dbReference type="OrthoDB" id="9791752at2"/>
<dbReference type="Proteomes" id="UP000035553">
    <property type="component" value="Unassembled WGS sequence"/>
</dbReference>
<keyword evidence="3" id="KW-0804">Transcription</keyword>
<dbReference type="InterPro" id="IPR005471">
    <property type="entry name" value="Tscrpt_reg_IclR_N"/>
</dbReference>
<sequence>MTIEWMDRFVKLMDQISDCPAGGIGITELSKQTLLSKGSLHRMLQNMCGYHLVVQSAETKKYMLGPKAMSWGSTFLQNRDPVGLLAQYCKQVGDETGLYAFICRYQANEVFCTHTHQPLSTGANFFVHVGQRMPLNAAAAAQIILAYQPDEVIDGMLEKEALHPYTPYTLTDPDQLRRKIEQARQTGEAYCKQELELGTSALSVPIFHCKNQALISMSLVGKQHYFDENKDQISKALHQAADQASDHLSAMQALSSLF</sequence>
<name>A0A0U1QT04_9BACL</name>
<evidence type="ECO:0000256" key="2">
    <source>
        <dbReference type="ARBA" id="ARBA00023125"/>
    </source>
</evidence>
<reference evidence="6 7" key="1">
    <citation type="journal article" date="2011" name="J. Bacteriol.">
        <title>Draft genome sequence of Sporolactobacillus inulinus strain CASD, an efficient D-lactic acid-producing bacterium with high-concentration lactate tolerance capability.</title>
        <authorList>
            <person name="Yu B."/>
            <person name="Su F."/>
            <person name="Wang L."/>
            <person name="Xu K."/>
            <person name="Zhao B."/>
            <person name="Xu P."/>
        </authorList>
    </citation>
    <scope>NUCLEOTIDE SEQUENCE [LARGE SCALE GENOMIC DNA]</scope>
    <source>
        <strain evidence="6 7">CASD</strain>
    </source>
</reference>